<evidence type="ECO:0000313" key="16">
    <source>
        <dbReference type="EMBL" id="KAL0077930.1"/>
    </source>
</evidence>
<dbReference type="InterPro" id="IPR044437">
    <property type="entry name" value="SETD2/Set2_SET"/>
</dbReference>
<dbReference type="Pfam" id="PF00397">
    <property type="entry name" value="WW"/>
    <property type="match status" value="1"/>
</dbReference>
<organism evidence="16 17">
    <name type="scientific">Phycomyces blakesleeanus</name>
    <dbReference type="NCBI Taxonomy" id="4837"/>
    <lineage>
        <taxon>Eukaryota</taxon>
        <taxon>Fungi</taxon>
        <taxon>Fungi incertae sedis</taxon>
        <taxon>Mucoromycota</taxon>
        <taxon>Mucoromycotina</taxon>
        <taxon>Mucoromycetes</taxon>
        <taxon>Mucorales</taxon>
        <taxon>Phycomycetaceae</taxon>
        <taxon>Phycomyces</taxon>
    </lineage>
</organism>
<accession>A0ABR3AN10</accession>
<evidence type="ECO:0000313" key="17">
    <source>
        <dbReference type="Proteomes" id="UP001448207"/>
    </source>
</evidence>
<dbReference type="PROSITE" id="PS50868">
    <property type="entry name" value="POST_SET"/>
    <property type="match status" value="1"/>
</dbReference>
<dbReference type="SUPFAM" id="SSF82199">
    <property type="entry name" value="SET domain"/>
    <property type="match status" value="1"/>
</dbReference>
<gene>
    <name evidence="16" type="ORF">J3Q64DRAFT_1766961</name>
</gene>
<feature type="compositionally biased region" description="Polar residues" evidence="11">
    <location>
        <begin position="684"/>
        <end position="714"/>
    </location>
</feature>
<evidence type="ECO:0000256" key="1">
    <source>
        <dbReference type="ARBA" id="ARBA00003901"/>
    </source>
</evidence>
<dbReference type="InterPro" id="IPR042294">
    <property type="entry name" value="SETD2_animal"/>
</dbReference>
<dbReference type="Gene3D" id="1.20.930.10">
    <property type="entry name" value="Conserved domain common to transcription factors TFIIS, elongin A, CRSP70"/>
    <property type="match status" value="1"/>
</dbReference>
<feature type="region of interest" description="Disordered" evidence="11">
    <location>
        <begin position="266"/>
        <end position="305"/>
    </location>
</feature>
<dbReference type="CDD" id="cd00201">
    <property type="entry name" value="WW"/>
    <property type="match status" value="1"/>
</dbReference>
<reference evidence="16 17" key="1">
    <citation type="submission" date="2024-04" db="EMBL/GenBank/DDBJ databases">
        <title>Symmetric and asymmetric DNA N6-adenine methylation regulates different biological responses in Mucorales.</title>
        <authorList>
            <consortium name="Lawrence Berkeley National Laboratory"/>
            <person name="Lax C."/>
            <person name="Mondo S.J."/>
            <person name="Osorio-Concepcion M."/>
            <person name="Muszewska A."/>
            <person name="Corrochano-Luque M."/>
            <person name="Gutierrez G."/>
            <person name="Riley R."/>
            <person name="Lipzen A."/>
            <person name="Guo J."/>
            <person name="Hundley H."/>
            <person name="Amirebrahimi M."/>
            <person name="Ng V."/>
            <person name="Lorenzo-Gutierrez D."/>
            <person name="Binder U."/>
            <person name="Yang J."/>
            <person name="Song Y."/>
            <person name="Canovas D."/>
            <person name="Navarro E."/>
            <person name="Freitag M."/>
            <person name="Gabaldon T."/>
            <person name="Grigoriev I.V."/>
            <person name="Corrochano L.M."/>
            <person name="Nicolas F.E."/>
            <person name="Garre V."/>
        </authorList>
    </citation>
    <scope>NUCLEOTIDE SEQUENCE [LARGE SCALE GENOMIC DNA]</scope>
    <source>
        <strain evidence="16 17">L51</strain>
    </source>
</reference>
<dbReference type="EMBL" id="JBCLYO010000026">
    <property type="protein sequence ID" value="KAL0077930.1"/>
    <property type="molecule type" value="Genomic_DNA"/>
</dbReference>
<evidence type="ECO:0000256" key="3">
    <source>
        <dbReference type="ARBA" id="ARBA00004286"/>
    </source>
</evidence>
<comment type="catalytic activity">
    <reaction evidence="10">
        <text>L-lysyl(36)-[histone H3] + 3 S-adenosyl-L-methionine = N(6),N(6),N(6)-trimethyl-L-lysyl(36)-[histone H3] + 3 S-adenosyl-L-homocysteine + 3 H(+)</text>
        <dbReference type="Rhea" id="RHEA:60324"/>
        <dbReference type="Rhea" id="RHEA-COMP:9785"/>
        <dbReference type="Rhea" id="RHEA-COMP:15536"/>
        <dbReference type="ChEBI" id="CHEBI:15378"/>
        <dbReference type="ChEBI" id="CHEBI:29969"/>
        <dbReference type="ChEBI" id="CHEBI:57856"/>
        <dbReference type="ChEBI" id="CHEBI:59789"/>
        <dbReference type="ChEBI" id="CHEBI:61961"/>
        <dbReference type="EC" id="2.1.1.359"/>
    </reaction>
</comment>
<keyword evidence="17" id="KW-1185">Reference proteome</keyword>
<name>A0ABR3AN10_PHYBL</name>
<dbReference type="SMART" id="SM00317">
    <property type="entry name" value="SET"/>
    <property type="match status" value="1"/>
</dbReference>
<feature type="domain" description="AWS" evidence="15">
    <location>
        <begin position="56"/>
        <end position="111"/>
    </location>
</feature>
<dbReference type="Pfam" id="PF08711">
    <property type="entry name" value="Med26"/>
    <property type="match status" value="1"/>
</dbReference>
<dbReference type="CDD" id="cd19172">
    <property type="entry name" value="SET_SETD2"/>
    <property type="match status" value="1"/>
</dbReference>
<evidence type="ECO:0000256" key="5">
    <source>
        <dbReference type="ARBA" id="ARBA00022603"/>
    </source>
</evidence>
<keyword evidence="5" id="KW-0489">Methyltransferase</keyword>
<dbReference type="SUPFAM" id="SSF51045">
    <property type="entry name" value="WW domain"/>
    <property type="match status" value="1"/>
</dbReference>
<evidence type="ECO:0000256" key="10">
    <source>
        <dbReference type="ARBA" id="ARBA00047545"/>
    </source>
</evidence>
<dbReference type="InterPro" id="IPR001202">
    <property type="entry name" value="WW_dom"/>
</dbReference>
<dbReference type="InterPro" id="IPR035441">
    <property type="entry name" value="TFIIS/LEDGF_dom_sf"/>
</dbReference>
<dbReference type="InterPro" id="IPR006560">
    <property type="entry name" value="AWS_dom"/>
</dbReference>
<dbReference type="InterPro" id="IPR001214">
    <property type="entry name" value="SET_dom"/>
</dbReference>
<dbReference type="Pfam" id="PF00856">
    <property type="entry name" value="SET"/>
    <property type="match status" value="1"/>
</dbReference>
<keyword evidence="7" id="KW-0949">S-adenosyl-L-methionine</keyword>
<protein>
    <recommendedName>
        <fullName evidence="9">SET domain-containing protein 2</fullName>
    </recommendedName>
</protein>
<dbReference type="PROSITE" id="PS50020">
    <property type="entry name" value="WW_DOMAIN_2"/>
    <property type="match status" value="1"/>
</dbReference>
<comment type="function">
    <text evidence="1">Histone methyltransferase that trimethylates histone H3 'Lys-36' forming H3K36me3. Involved in transcription elongation as well as in transcription repression.</text>
</comment>
<keyword evidence="4" id="KW-0158">Chromosome</keyword>
<feature type="domain" description="SET" evidence="13">
    <location>
        <begin position="113"/>
        <end position="230"/>
    </location>
</feature>
<evidence type="ECO:0000259" key="12">
    <source>
        <dbReference type="PROSITE" id="PS50020"/>
    </source>
</evidence>
<dbReference type="SUPFAM" id="SSF47676">
    <property type="entry name" value="Conserved domain common to transcription factors TFIIS, elongin A, CRSP70"/>
    <property type="match status" value="1"/>
</dbReference>
<dbReference type="InterPro" id="IPR003616">
    <property type="entry name" value="Post-SET_dom"/>
</dbReference>
<sequence length="818" mass="92382">MCVLMYVDWNQSTDDMDKSNHLSLCLPSATAEAMQTYENILANIYCGSASGRSIAEESMPCECKYDPDVDDVSAACGDDNFCINRMMFMECMVDDCHCGRYCQNRRFQLCQYARVDVIKTEKKGFGLRALTDLPANAFIMEYIGEVIPNNEFVRRTRSYETEGLEHYYFMTLKTDEIIDATKKGCLARFINHSCKPNSVTQKWVIGKKMRIGIFTTKFVKAGDELTFDYKFERYGAVAQKCYCGESCCKGYIGGALGTADQETLAGPCMQPSDDEDTDGAGAVTISQKRSLRKRSKPPQPLHDPDEVQSFVKKMLDSVGKPRLVNRLLHRLELTNPDNSVGREVLKNFVRLHGLKMLKFWLGEWKGDEEIVKSVLRVLDSLPLANKNGLEDCKMFDVIQKLTDHEDKDIGELARKLESDWEKLKSIYRIPKRAYVERKSAKVAVEDESTGTKRVMDQENGLLPRKKVRFLSTREFFDPDDDYFEYLSLDADQAEIEWKLRFPPRPVIPTAPRAMLDWPVSTTAYPGYLQDPAAMYTLKDGQYRYIGPTDQSMAATDFSIDSLSYDVSQLYANDAAYQLSLAAYQESYNAAAAAAVEAAQYDASIEGATETSDGRKLPLNWRSANTEDGTVYYYNILTRKSQWLFPEERESSIEGVSQEQIEGQIEHAILESEKKKRLEEGCSPSPVNSITTSKAGRSPHTMTPTASTSGSTDAQSVGDDPQGPFLNDIDLKREIGKVVTKYLSARQQHLWKEDKNIFKDLARRMTHHIVDRELQSGRKIVAMNSALRTKIEKFMDLHGADFAGKLNRLKSATPSSNVP</sequence>
<evidence type="ECO:0000256" key="9">
    <source>
        <dbReference type="ARBA" id="ARBA00030091"/>
    </source>
</evidence>
<dbReference type="PROSITE" id="PS50280">
    <property type="entry name" value="SET"/>
    <property type="match status" value="1"/>
</dbReference>
<dbReference type="InterPro" id="IPR017923">
    <property type="entry name" value="TFIIS_N"/>
</dbReference>
<dbReference type="SMART" id="SM00570">
    <property type="entry name" value="AWS"/>
    <property type="match status" value="1"/>
</dbReference>
<feature type="domain" description="WW" evidence="12">
    <location>
        <begin position="614"/>
        <end position="647"/>
    </location>
</feature>
<dbReference type="PANTHER" id="PTHR46711:SF1">
    <property type="entry name" value="HISTONE-LYSINE N-METHYLTRANSFERASE SETD2"/>
    <property type="match status" value="1"/>
</dbReference>
<evidence type="ECO:0000256" key="2">
    <source>
        <dbReference type="ARBA" id="ARBA00004123"/>
    </source>
</evidence>
<evidence type="ECO:0000256" key="4">
    <source>
        <dbReference type="ARBA" id="ARBA00022454"/>
    </source>
</evidence>
<dbReference type="PROSITE" id="PS51215">
    <property type="entry name" value="AWS"/>
    <property type="match status" value="1"/>
</dbReference>
<comment type="subcellular location">
    <subcellularLocation>
        <location evidence="3">Chromosome</location>
    </subcellularLocation>
    <subcellularLocation>
        <location evidence="2">Nucleus</location>
    </subcellularLocation>
</comment>
<keyword evidence="6" id="KW-0808">Transferase</keyword>
<feature type="region of interest" description="Disordered" evidence="11">
    <location>
        <begin position="675"/>
        <end position="719"/>
    </location>
</feature>
<feature type="domain" description="Post-SET" evidence="14">
    <location>
        <begin position="237"/>
        <end position="253"/>
    </location>
</feature>
<dbReference type="Gene3D" id="2.170.270.10">
    <property type="entry name" value="SET domain"/>
    <property type="match status" value="1"/>
</dbReference>
<evidence type="ECO:0000256" key="11">
    <source>
        <dbReference type="SAM" id="MobiDB-lite"/>
    </source>
</evidence>
<dbReference type="InterPro" id="IPR046341">
    <property type="entry name" value="SET_dom_sf"/>
</dbReference>
<keyword evidence="8" id="KW-0539">Nucleus</keyword>
<evidence type="ECO:0000259" key="14">
    <source>
        <dbReference type="PROSITE" id="PS50868"/>
    </source>
</evidence>
<evidence type="ECO:0000256" key="8">
    <source>
        <dbReference type="ARBA" id="ARBA00023242"/>
    </source>
</evidence>
<dbReference type="InterPro" id="IPR036020">
    <property type="entry name" value="WW_dom_sf"/>
</dbReference>
<dbReference type="PROSITE" id="PS01159">
    <property type="entry name" value="WW_DOMAIN_1"/>
    <property type="match status" value="1"/>
</dbReference>
<evidence type="ECO:0000259" key="15">
    <source>
        <dbReference type="PROSITE" id="PS51215"/>
    </source>
</evidence>
<evidence type="ECO:0000256" key="7">
    <source>
        <dbReference type="ARBA" id="ARBA00022691"/>
    </source>
</evidence>
<dbReference type="Proteomes" id="UP001448207">
    <property type="component" value="Unassembled WGS sequence"/>
</dbReference>
<proteinExistence type="predicted"/>
<dbReference type="SMART" id="SM00456">
    <property type="entry name" value="WW"/>
    <property type="match status" value="1"/>
</dbReference>
<dbReference type="Gene3D" id="2.20.70.10">
    <property type="match status" value="1"/>
</dbReference>
<dbReference type="Pfam" id="PF17907">
    <property type="entry name" value="AWS"/>
    <property type="match status" value="1"/>
</dbReference>
<evidence type="ECO:0000259" key="13">
    <source>
        <dbReference type="PROSITE" id="PS50280"/>
    </source>
</evidence>
<comment type="caution">
    <text evidence="16">The sequence shown here is derived from an EMBL/GenBank/DDBJ whole genome shotgun (WGS) entry which is preliminary data.</text>
</comment>
<evidence type="ECO:0000256" key="6">
    <source>
        <dbReference type="ARBA" id="ARBA00022679"/>
    </source>
</evidence>
<dbReference type="PANTHER" id="PTHR46711">
    <property type="entry name" value="HISTONE-LYSINE N-METHYLTRANSFERASE SETD2"/>
    <property type="match status" value="1"/>
</dbReference>